<organism evidence="4 5">
    <name type="scientific">Actinidia chinensis var. chinensis</name>
    <name type="common">Chinese soft-hair kiwi</name>
    <dbReference type="NCBI Taxonomy" id="1590841"/>
    <lineage>
        <taxon>Eukaryota</taxon>
        <taxon>Viridiplantae</taxon>
        <taxon>Streptophyta</taxon>
        <taxon>Embryophyta</taxon>
        <taxon>Tracheophyta</taxon>
        <taxon>Spermatophyta</taxon>
        <taxon>Magnoliopsida</taxon>
        <taxon>eudicotyledons</taxon>
        <taxon>Gunneridae</taxon>
        <taxon>Pentapetalae</taxon>
        <taxon>asterids</taxon>
        <taxon>Ericales</taxon>
        <taxon>Actinidiaceae</taxon>
        <taxon>Actinidia</taxon>
    </lineage>
</organism>
<dbReference type="InParanoid" id="A0A2R6PB56"/>
<feature type="domain" description="GYF" evidence="3">
    <location>
        <begin position="560"/>
        <end position="611"/>
    </location>
</feature>
<evidence type="ECO:0000313" key="5">
    <source>
        <dbReference type="Proteomes" id="UP000241394"/>
    </source>
</evidence>
<proteinExistence type="predicted"/>
<evidence type="ECO:0000256" key="1">
    <source>
        <dbReference type="SAM" id="Coils"/>
    </source>
</evidence>
<dbReference type="SUPFAM" id="SSF55277">
    <property type="entry name" value="GYF domain"/>
    <property type="match status" value="1"/>
</dbReference>
<reference evidence="5" key="2">
    <citation type="journal article" date="2018" name="BMC Genomics">
        <title>A manually annotated Actinidia chinensis var. chinensis (kiwifruit) genome highlights the challenges associated with draft genomes and gene prediction in plants.</title>
        <authorList>
            <person name="Pilkington S.M."/>
            <person name="Crowhurst R."/>
            <person name="Hilario E."/>
            <person name="Nardozza S."/>
            <person name="Fraser L."/>
            <person name="Peng Y."/>
            <person name="Gunaseelan K."/>
            <person name="Simpson R."/>
            <person name="Tahir J."/>
            <person name="Deroles S.C."/>
            <person name="Templeton K."/>
            <person name="Luo Z."/>
            <person name="Davy M."/>
            <person name="Cheng C."/>
            <person name="McNeilage M."/>
            <person name="Scaglione D."/>
            <person name="Liu Y."/>
            <person name="Zhang Q."/>
            <person name="Datson P."/>
            <person name="De Silva N."/>
            <person name="Gardiner S.E."/>
            <person name="Bassett H."/>
            <person name="Chagne D."/>
            <person name="McCallum J."/>
            <person name="Dzierzon H."/>
            <person name="Deng C."/>
            <person name="Wang Y.Y."/>
            <person name="Barron L."/>
            <person name="Manako K."/>
            <person name="Bowen J."/>
            <person name="Foster T.M."/>
            <person name="Erridge Z.A."/>
            <person name="Tiffin H."/>
            <person name="Waite C.N."/>
            <person name="Davies K.M."/>
            <person name="Grierson E.P."/>
            <person name="Laing W.A."/>
            <person name="Kirk R."/>
            <person name="Chen X."/>
            <person name="Wood M."/>
            <person name="Montefiori M."/>
            <person name="Brummell D.A."/>
            <person name="Schwinn K.E."/>
            <person name="Catanach A."/>
            <person name="Fullerton C."/>
            <person name="Li D."/>
            <person name="Meiyalaghan S."/>
            <person name="Nieuwenhuizen N."/>
            <person name="Read N."/>
            <person name="Prakash R."/>
            <person name="Hunter D."/>
            <person name="Zhang H."/>
            <person name="McKenzie M."/>
            <person name="Knabel M."/>
            <person name="Harris A."/>
            <person name="Allan A.C."/>
            <person name="Gleave A."/>
            <person name="Chen A."/>
            <person name="Janssen B.J."/>
            <person name="Plunkett B."/>
            <person name="Ampomah-Dwamena C."/>
            <person name="Voogd C."/>
            <person name="Leif D."/>
            <person name="Lafferty D."/>
            <person name="Souleyre E.J.F."/>
            <person name="Varkonyi-Gasic E."/>
            <person name="Gambi F."/>
            <person name="Hanley J."/>
            <person name="Yao J.L."/>
            <person name="Cheung J."/>
            <person name="David K.M."/>
            <person name="Warren B."/>
            <person name="Marsh K."/>
            <person name="Snowden K.C."/>
            <person name="Lin-Wang K."/>
            <person name="Brian L."/>
            <person name="Martinez-Sanchez M."/>
            <person name="Wang M."/>
            <person name="Ileperuma N."/>
            <person name="Macnee N."/>
            <person name="Campin R."/>
            <person name="McAtee P."/>
            <person name="Drummond R.S.M."/>
            <person name="Espley R.V."/>
            <person name="Ireland H.S."/>
            <person name="Wu R."/>
            <person name="Atkinson R.G."/>
            <person name="Karunairetnam S."/>
            <person name="Bulley S."/>
            <person name="Chunkath S."/>
            <person name="Hanley Z."/>
            <person name="Storey R."/>
            <person name="Thrimawithana A.H."/>
            <person name="Thomson S."/>
            <person name="David C."/>
            <person name="Testolin R."/>
            <person name="Huang H."/>
            <person name="Hellens R.P."/>
            <person name="Schaffer R.J."/>
        </authorList>
    </citation>
    <scope>NUCLEOTIDE SEQUENCE [LARGE SCALE GENOMIC DNA]</scope>
    <source>
        <strain evidence="5">cv. Red5</strain>
    </source>
</reference>
<evidence type="ECO:0000259" key="3">
    <source>
        <dbReference type="PROSITE" id="PS50829"/>
    </source>
</evidence>
<keyword evidence="5" id="KW-1185">Reference proteome</keyword>
<feature type="compositionally biased region" description="Basic and acidic residues" evidence="2">
    <location>
        <begin position="151"/>
        <end position="209"/>
    </location>
</feature>
<feature type="compositionally biased region" description="Basic and acidic residues" evidence="2">
    <location>
        <begin position="93"/>
        <end position="129"/>
    </location>
</feature>
<sequence length="1629" mass="180052">MAERKLDLPDDLLSSKPSDQLWTSKVEVSGGHEDEKGVIGLLDDSKVTVTSDQAVSESSIPLSPQWLYAKPIETKMETRAPSSLSLGNPADPNQKEGGRPDVPDDKRDWRRVATDTESGRRWREEERETGLLGRRDRRKTDRRVENTPVRENPDSRALSTDRWHDVSNRSSGHDTRRDNKWSSRWGPEDKDKESRIEKRSDVEKEDAHSDIQSNARTAPERDPDSRDKWRPRHRMEGNSSGPGSYRAAPGFGVERGRAEGSNMGFTLGRGRSSVAIVRPSSAGSLGAASFDRTESVPGKPSFSVDKFSYPRGKLLDIYRRKKLDTSFAVIPDQMEEVPPLTQVTVLEPLAFVTPQAEEDDILGDIWKGKITSSGVSYNSFRKGRSTDNFTDAGDFEPTHGKQGMLPSIMSDEMVDAFGGAVNDNTRWAGDLSILNNADPTTKRIDEGDANCEGESKVHAATIGANVDKLMQTISSSNNLCNMQDINGAHLDASDPKVADSAFTKHPSASGAAFDISTKLSDDSTSLFISPSSEQNWSANLQYFQGSHNEYQSEGGILPEELTLYYLDPQGEIQGPFLGVDIISWFEQGFFGTDLLVRLADAPEGTPFLELGEVMPHLKVTDGNACSVNISSNVEERGTLEEKSGSTFPVASMVSEISHPSALNDHNWQLSRFDGITTQHIRSRISEHGLFELPYSEGQSFHDVVAQDEEILFPGRPGTGGNPVGETSRSINGPPANPTSYTSLPVDFTEPSIPDPSNNKLHPFGLMWSELEGTNTRHNHSPNLLSGSDTIAGRVGSFSAVADSTHAVETRSDVYRRNSVPGANLYQDAIDARRLPLMDQESDRFHASEKLLPQQFQQQLQQRSLLSHPHLNESLLEQVPSLNSIHHQQLTNHMGPDLEHLLALQQHQQQQQQQQRRRQLQEQNYQLQQQQQFHQQQMLMQEQQQSQARQLLLEQLLQSQMYDSGHGKSHVDRANNALDQVMLKQQILHELQQRSHPPPRHADPTLEHLIQAKFGQMPHQGHQSDLLELVSRSKHGQMNSLEHQVLQQEQLYARQLSTGLRQREEERHVGSIWPVDETNQFLRGPAGAHRAHSAGIGPLDFYQQQHRPSPEEQLSHLDRNLSLQERLQAGISDPGILPFERSMSLPGAPGMNLDVLNALARGQGLDMQEPSARMHSSSQVGGFSSGIHSHHPLISNQFHASHSDAIEGHWSEGNGQLPNDWMESRIRQLHLSAELQNRESEVKMTSGDPNLWMSTGTNDDSSKRLLMELLHKKSAHQPVDSLDVSNGVSYDRRAPYGRFSETSSSNQSFSLLSDQEASINHPFTLGPYGSNPGGTPQGRLVDENARGRIPPRSNSGVLSEGDRFFSGIDGTSQANHSGSNTIGKSSIERELFDVDTKNQGFKNEVCMIRGPASEFQEDMIEQEGLTAIDRAEMPVNVISRHNSLGFAGGHPAFYDDKVGLSDTFTEEVARERLPSLTSKGSDNLLLKRPSISLNSSSYEGSSELASDALIRGKHPATSVPSEGGRREAGGHPTHQNPDIPPSGKKDIHSRRTSSSSDTDASEPSFIDMLKSNAKKPTQAEGHAAAESDGTQAGRSGKKKGKKGKQIDPALLGFKVTSNRIMMGEIQRIED</sequence>
<feature type="region of interest" description="Disordered" evidence="2">
    <location>
        <begin position="1507"/>
        <end position="1606"/>
    </location>
</feature>
<feature type="region of interest" description="Disordered" evidence="2">
    <location>
        <begin position="78"/>
        <end position="251"/>
    </location>
</feature>
<dbReference type="Proteomes" id="UP000241394">
    <property type="component" value="Chromosome LG27"/>
</dbReference>
<reference evidence="4 5" key="1">
    <citation type="submission" date="2017-07" db="EMBL/GenBank/DDBJ databases">
        <title>An improved, manually edited Actinidia chinensis var. chinensis (kiwifruit) genome highlights the challenges associated with draft genomes and gene prediction in plants.</title>
        <authorList>
            <person name="Pilkington S."/>
            <person name="Crowhurst R."/>
            <person name="Hilario E."/>
            <person name="Nardozza S."/>
            <person name="Fraser L."/>
            <person name="Peng Y."/>
            <person name="Gunaseelan K."/>
            <person name="Simpson R."/>
            <person name="Tahir J."/>
            <person name="Deroles S."/>
            <person name="Templeton K."/>
            <person name="Luo Z."/>
            <person name="Davy M."/>
            <person name="Cheng C."/>
            <person name="Mcneilage M."/>
            <person name="Scaglione D."/>
            <person name="Liu Y."/>
            <person name="Zhang Q."/>
            <person name="Datson P."/>
            <person name="De Silva N."/>
            <person name="Gardiner S."/>
            <person name="Bassett H."/>
            <person name="Chagne D."/>
            <person name="Mccallum J."/>
            <person name="Dzierzon H."/>
            <person name="Deng C."/>
            <person name="Wang Y.-Y."/>
            <person name="Barron N."/>
            <person name="Manako K."/>
            <person name="Bowen J."/>
            <person name="Foster T."/>
            <person name="Erridge Z."/>
            <person name="Tiffin H."/>
            <person name="Waite C."/>
            <person name="Davies K."/>
            <person name="Grierson E."/>
            <person name="Laing W."/>
            <person name="Kirk R."/>
            <person name="Chen X."/>
            <person name="Wood M."/>
            <person name="Montefiori M."/>
            <person name="Brummell D."/>
            <person name="Schwinn K."/>
            <person name="Catanach A."/>
            <person name="Fullerton C."/>
            <person name="Li D."/>
            <person name="Meiyalaghan S."/>
            <person name="Nieuwenhuizen N."/>
            <person name="Read N."/>
            <person name="Prakash R."/>
            <person name="Hunter D."/>
            <person name="Zhang H."/>
            <person name="Mckenzie M."/>
            <person name="Knabel M."/>
            <person name="Harris A."/>
            <person name="Allan A."/>
            <person name="Chen A."/>
            <person name="Janssen B."/>
            <person name="Plunkett B."/>
            <person name="Dwamena C."/>
            <person name="Voogd C."/>
            <person name="Leif D."/>
            <person name="Lafferty D."/>
            <person name="Souleyre E."/>
            <person name="Varkonyi-Gasic E."/>
            <person name="Gambi F."/>
            <person name="Hanley J."/>
            <person name="Yao J.-L."/>
            <person name="Cheung J."/>
            <person name="David K."/>
            <person name="Warren B."/>
            <person name="Marsh K."/>
            <person name="Snowden K."/>
            <person name="Lin-Wang K."/>
            <person name="Brian L."/>
            <person name="Martinez-Sanchez M."/>
            <person name="Wang M."/>
            <person name="Ileperuma N."/>
            <person name="Macnee N."/>
            <person name="Campin R."/>
            <person name="Mcatee P."/>
            <person name="Drummond R."/>
            <person name="Espley R."/>
            <person name="Ireland H."/>
            <person name="Wu R."/>
            <person name="Atkinson R."/>
            <person name="Karunairetnam S."/>
            <person name="Bulley S."/>
            <person name="Chunkath S."/>
            <person name="Hanley Z."/>
            <person name="Storey R."/>
            <person name="Thrimawithana A."/>
            <person name="Thomson S."/>
            <person name="David C."/>
            <person name="Testolin R."/>
        </authorList>
    </citation>
    <scope>NUCLEOTIDE SEQUENCE [LARGE SCALE GENOMIC DNA]</scope>
    <source>
        <strain evidence="5">cv. Red5</strain>
        <tissue evidence="4">Young leaf</tissue>
    </source>
</reference>
<evidence type="ECO:0000313" key="4">
    <source>
        <dbReference type="EMBL" id="PSR88205.1"/>
    </source>
</evidence>
<dbReference type="Pfam" id="PF02213">
    <property type="entry name" value="GYF"/>
    <property type="match status" value="1"/>
</dbReference>
<evidence type="ECO:0000256" key="2">
    <source>
        <dbReference type="SAM" id="MobiDB-lite"/>
    </source>
</evidence>
<dbReference type="InterPro" id="IPR035445">
    <property type="entry name" value="GYF-like_dom_sf"/>
</dbReference>
<gene>
    <name evidence="4" type="ORF">CEY00_Acc31235</name>
</gene>
<dbReference type="OMA" id="RWHDGRN"/>
<dbReference type="FunCoup" id="A0A2R6PB56">
    <property type="interactions" value="4296"/>
</dbReference>
<dbReference type="InterPro" id="IPR003169">
    <property type="entry name" value="GYF"/>
</dbReference>
<dbReference type="EMBL" id="NKQK01000027">
    <property type="protein sequence ID" value="PSR88205.1"/>
    <property type="molecule type" value="Genomic_DNA"/>
</dbReference>
<keyword evidence="1" id="KW-0175">Coiled coil</keyword>
<feature type="compositionally biased region" description="Basic and acidic residues" evidence="2">
    <location>
        <begin position="218"/>
        <end position="228"/>
    </location>
</feature>
<feature type="coiled-coil region" evidence="1">
    <location>
        <begin position="902"/>
        <end position="936"/>
    </location>
</feature>
<dbReference type="PROSITE" id="PS50829">
    <property type="entry name" value="GYF"/>
    <property type="match status" value="1"/>
</dbReference>
<feature type="region of interest" description="Disordered" evidence="2">
    <location>
        <begin position="1325"/>
        <end position="1359"/>
    </location>
</feature>
<dbReference type="Gene3D" id="3.30.1490.40">
    <property type="match status" value="1"/>
</dbReference>
<dbReference type="PANTHER" id="PTHR46992:SF1">
    <property type="entry name" value="GYF DOMAIN-CONTAINING PROTEIN"/>
    <property type="match status" value="1"/>
</dbReference>
<dbReference type="Gramene" id="PSR88205">
    <property type="protein sequence ID" value="PSR88205"/>
    <property type="gene ID" value="CEY00_Acc31235"/>
</dbReference>
<comment type="caution">
    <text evidence="4">The sequence shown here is derived from an EMBL/GenBank/DDBJ whole genome shotgun (WGS) entry which is preliminary data.</text>
</comment>
<dbReference type="SMART" id="SM00444">
    <property type="entry name" value="GYF"/>
    <property type="match status" value="1"/>
</dbReference>
<dbReference type="OrthoDB" id="6415790at2759"/>
<dbReference type="CDD" id="cd00072">
    <property type="entry name" value="GYF"/>
    <property type="match status" value="1"/>
</dbReference>
<name>A0A2R6PB56_ACTCC</name>
<dbReference type="PANTHER" id="PTHR46992">
    <property type="entry name" value="GYF DOMAIN-CONTAINING PROTEIN"/>
    <property type="match status" value="1"/>
</dbReference>
<dbReference type="STRING" id="1590841.A0A2R6PB56"/>
<feature type="region of interest" description="Disordered" evidence="2">
    <location>
        <begin position="1237"/>
        <end position="1256"/>
    </location>
</feature>
<accession>A0A2R6PB56</accession>
<protein>
    <submittedName>
        <fullName evidence="4">PERQ amino acid-rich with GYF domain-containing protein</fullName>
    </submittedName>
</protein>